<keyword evidence="1" id="KW-0175">Coiled coil</keyword>
<feature type="domain" description="DUF4097" evidence="2">
    <location>
        <begin position="268"/>
        <end position="432"/>
    </location>
</feature>
<name>A0A1G8MRE7_9LACT</name>
<organism evidence="4 5">
    <name type="scientific">Dolosicoccus paucivorans</name>
    <dbReference type="NCBI Taxonomy" id="84521"/>
    <lineage>
        <taxon>Bacteria</taxon>
        <taxon>Bacillati</taxon>
        <taxon>Bacillota</taxon>
        <taxon>Bacilli</taxon>
        <taxon>Lactobacillales</taxon>
        <taxon>Aerococcaceae</taxon>
        <taxon>Dolosicoccus</taxon>
    </lineage>
</organism>
<dbReference type="Pfam" id="PF22746">
    <property type="entry name" value="SHOCT-like_DUF2089-C"/>
    <property type="match status" value="1"/>
</dbReference>
<comment type="caution">
    <text evidence="4">The sequence shown here is derived from an EMBL/GenBank/DDBJ whole genome shotgun (WGS) entry which is preliminary data.</text>
</comment>
<dbReference type="Pfam" id="PF13349">
    <property type="entry name" value="DUF4097"/>
    <property type="match status" value="1"/>
</dbReference>
<proteinExistence type="predicted"/>
<evidence type="ECO:0000256" key="1">
    <source>
        <dbReference type="SAM" id="Coils"/>
    </source>
</evidence>
<dbReference type="OrthoDB" id="2240743at2"/>
<feature type="domain" description="YvlB/LiaX N-terminal" evidence="3">
    <location>
        <begin position="3"/>
        <end position="30"/>
    </location>
</feature>
<dbReference type="AlphaFoldDB" id="A0A1G8MRE7"/>
<protein>
    <submittedName>
        <fullName evidence="4">Uncharacterized protein</fullName>
    </submittedName>
</protein>
<dbReference type="STRING" id="84521.SAMN04487994_10362"/>
<feature type="coiled-coil region" evidence="1">
    <location>
        <begin position="45"/>
        <end position="149"/>
    </location>
</feature>
<dbReference type="RefSeq" id="WP_092085830.1">
    <property type="nucleotide sequence ID" value="NZ_FNEL01000036.1"/>
</dbReference>
<sequence>MDQKERILALVKEGTLSMEEALELLEHLDEPTKETTSQETTTVDEEAVKEQIDELLKEKETLQKEQTIAKQRQRELEVLKEFDDLTPELESDLQNYQQKVAELQQEIDRIEEQLSQLNQQTPLHWQEMAQDLKQTIQETTEKITTESEKLFENSDQIKDKVSDFVKSVLNHYTVRSVGDYFGIEWAKATTQHQSYEMEASDLKVLDLQMPEGEWTIKTHSKPTVYIEGQWAIYGDPKDLASEVEAWHQVKVTDQTLKLTTTSGQVAFKGTMYLPDFDLDSVTIKLGKGQLNLDHVSVGKLVVEGKVLTCELDRLKAQKFYLNLINGKLAVDQSFIENSTLSVIKGDVRYTGPVGNVQSNIIHGNHYITKTDETSSAFNVSNVKGDVKVALLETVGLKGKMKQTSGKVLERLLNGVLQPQTSEKVTYVTRQVPQETATVTLEANLTAGDVYLKDHHLN</sequence>
<evidence type="ECO:0000259" key="2">
    <source>
        <dbReference type="Pfam" id="PF13349"/>
    </source>
</evidence>
<dbReference type="Proteomes" id="UP000235682">
    <property type="component" value="Unassembled WGS sequence"/>
</dbReference>
<dbReference type="InterPro" id="IPR025164">
    <property type="entry name" value="Toastrack_DUF4097"/>
</dbReference>
<dbReference type="EMBL" id="PNHE01000014">
    <property type="protein sequence ID" value="PMC58414.1"/>
    <property type="molecule type" value="Genomic_DNA"/>
</dbReference>
<reference evidence="4 5" key="1">
    <citation type="submission" date="2017-09" db="EMBL/GenBank/DDBJ databases">
        <title>Bacterial strain isolated from the female urinary microbiota.</title>
        <authorList>
            <person name="Thomas-White K."/>
            <person name="Kumar N."/>
            <person name="Forster S."/>
            <person name="Putonti C."/>
            <person name="Lawley T."/>
            <person name="Wolfe A.J."/>
        </authorList>
    </citation>
    <scope>NUCLEOTIDE SEQUENCE [LARGE SCALE GENOMIC DNA]</scope>
    <source>
        <strain evidence="4 5">UMB0852</strain>
    </source>
</reference>
<evidence type="ECO:0000313" key="4">
    <source>
        <dbReference type="EMBL" id="PMC58414.1"/>
    </source>
</evidence>
<dbReference type="InterPro" id="IPR053959">
    <property type="entry name" value="YvlB/LiaX_N"/>
</dbReference>
<accession>A0A1G8MRE7</accession>
<keyword evidence="5" id="KW-1185">Reference proteome</keyword>
<gene>
    <name evidence="4" type="ORF">CJ205_04280</name>
</gene>
<evidence type="ECO:0000313" key="5">
    <source>
        <dbReference type="Proteomes" id="UP000235682"/>
    </source>
</evidence>
<evidence type="ECO:0000259" key="3">
    <source>
        <dbReference type="Pfam" id="PF22746"/>
    </source>
</evidence>